<accession>A0A9D2LHD5</accession>
<feature type="chain" id="PRO_5039302553" evidence="3">
    <location>
        <begin position="22"/>
        <end position="455"/>
    </location>
</feature>
<dbReference type="Proteomes" id="UP000823824">
    <property type="component" value="Unassembled WGS sequence"/>
</dbReference>
<evidence type="ECO:0000313" key="6">
    <source>
        <dbReference type="Proteomes" id="UP000823824"/>
    </source>
</evidence>
<feature type="signal peptide" evidence="3">
    <location>
        <begin position="1"/>
        <end position="21"/>
    </location>
</feature>
<organism evidence="5 6">
    <name type="scientific">Candidatus Oscillibacter excrementigallinarum</name>
    <dbReference type="NCBI Taxonomy" id="2838716"/>
    <lineage>
        <taxon>Bacteria</taxon>
        <taxon>Bacillati</taxon>
        <taxon>Bacillota</taxon>
        <taxon>Clostridia</taxon>
        <taxon>Eubacteriales</taxon>
        <taxon>Oscillospiraceae</taxon>
        <taxon>Oscillibacter</taxon>
    </lineage>
</organism>
<keyword evidence="2 3" id="KW-0732">Signal</keyword>
<dbReference type="SUPFAM" id="SSF53822">
    <property type="entry name" value="Periplasmic binding protein-like I"/>
    <property type="match status" value="1"/>
</dbReference>
<dbReference type="InterPro" id="IPR028081">
    <property type="entry name" value="Leu-bd"/>
</dbReference>
<dbReference type="PANTHER" id="PTHR47151:SF2">
    <property type="entry name" value="AMINO ACID BINDING PROTEIN"/>
    <property type="match status" value="1"/>
</dbReference>
<dbReference type="Gene3D" id="3.40.50.2300">
    <property type="match status" value="2"/>
</dbReference>
<evidence type="ECO:0000256" key="3">
    <source>
        <dbReference type="SAM" id="SignalP"/>
    </source>
</evidence>
<comment type="similarity">
    <text evidence="1">Belongs to the leucine-binding protein family.</text>
</comment>
<protein>
    <submittedName>
        <fullName evidence="5">ABC transporter substrate-binding protein</fullName>
    </submittedName>
</protein>
<dbReference type="AlphaFoldDB" id="A0A9D2LHD5"/>
<dbReference type="PROSITE" id="PS51257">
    <property type="entry name" value="PROKAR_LIPOPROTEIN"/>
    <property type="match status" value="1"/>
</dbReference>
<comment type="caution">
    <text evidence="5">The sequence shown here is derived from an EMBL/GenBank/DDBJ whole genome shotgun (WGS) entry which is preliminary data.</text>
</comment>
<dbReference type="CDD" id="cd06340">
    <property type="entry name" value="PBP1_ABC_ligand_binding-like"/>
    <property type="match status" value="1"/>
</dbReference>
<evidence type="ECO:0000259" key="4">
    <source>
        <dbReference type="Pfam" id="PF13458"/>
    </source>
</evidence>
<evidence type="ECO:0000256" key="1">
    <source>
        <dbReference type="ARBA" id="ARBA00010062"/>
    </source>
</evidence>
<dbReference type="InterPro" id="IPR028082">
    <property type="entry name" value="Peripla_BP_I"/>
</dbReference>
<name>A0A9D2LHD5_9FIRM</name>
<evidence type="ECO:0000256" key="2">
    <source>
        <dbReference type="ARBA" id="ARBA00022729"/>
    </source>
</evidence>
<feature type="domain" description="Leucine-binding protein" evidence="4">
    <location>
        <begin position="40"/>
        <end position="397"/>
    </location>
</feature>
<proteinExistence type="inferred from homology"/>
<evidence type="ECO:0000313" key="5">
    <source>
        <dbReference type="EMBL" id="HJB12280.1"/>
    </source>
</evidence>
<gene>
    <name evidence="5" type="ORF">H9787_01050</name>
</gene>
<reference evidence="5" key="2">
    <citation type="submission" date="2021-04" db="EMBL/GenBank/DDBJ databases">
        <authorList>
            <person name="Gilroy R."/>
        </authorList>
    </citation>
    <scope>NUCLEOTIDE SEQUENCE</scope>
    <source>
        <strain evidence="5">ChiBcec18-1249</strain>
    </source>
</reference>
<dbReference type="PANTHER" id="PTHR47151">
    <property type="entry name" value="LEU/ILE/VAL-BINDING ABC TRANSPORTER SUBUNIT"/>
    <property type="match status" value="1"/>
</dbReference>
<sequence>MKKLICLFLCLALAVSITACGGGEEASGGSDGGESGEVNVYVGIEEPLTGANASLGTAEYNAIEMCIEMINEQGGVAGQYPITYETVDTQSDAATGSSEVERLITTKGVPVIIGSYASGIAAAVSEVCERYETLLWEQSGAADTLLQNGYEWTFRTESMSSLWGATSVEYIVSEADQVQEVLGKDIQDLKVAIVHEDGSYGTAVGEGNYAAAEEAGMDIVVYEAYSSSTLDLSSVIMKLIAAQPDVLLLTGYVNDGSLFIRQSAELGFTVPILITHSGGHSVQAFVDAVGDQVNYLLTVDPVPCNPKLDSFSEELQTVFQDFEARWTEKYGVKPAHHVEMRAFAQAYLFFTQVAPLAIEQSGTFSAASCRDAILSLDLDASQSLMGAGVKFSTPDEPFVDPVLGNSHVGQNIEAKAFINQYFDGELYCVWPEEYAQKEPVLFLPSSSSLSAGVVD</sequence>
<dbReference type="EMBL" id="DWZJ01000008">
    <property type="protein sequence ID" value="HJB12280.1"/>
    <property type="molecule type" value="Genomic_DNA"/>
</dbReference>
<dbReference type="Pfam" id="PF13458">
    <property type="entry name" value="Peripla_BP_6"/>
    <property type="match status" value="1"/>
</dbReference>
<reference evidence="5" key="1">
    <citation type="journal article" date="2021" name="PeerJ">
        <title>Extensive microbial diversity within the chicken gut microbiome revealed by metagenomics and culture.</title>
        <authorList>
            <person name="Gilroy R."/>
            <person name="Ravi A."/>
            <person name="Getino M."/>
            <person name="Pursley I."/>
            <person name="Horton D.L."/>
            <person name="Alikhan N.F."/>
            <person name="Baker D."/>
            <person name="Gharbi K."/>
            <person name="Hall N."/>
            <person name="Watson M."/>
            <person name="Adriaenssens E.M."/>
            <person name="Foster-Nyarko E."/>
            <person name="Jarju S."/>
            <person name="Secka A."/>
            <person name="Antonio M."/>
            <person name="Oren A."/>
            <person name="Chaudhuri R.R."/>
            <person name="La Ragione R."/>
            <person name="Hildebrand F."/>
            <person name="Pallen M.J."/>
        </authorList>
    </citation>
    <scope>NUCLEOTIDE SEQUENCE</scope>
    <source>
        <strain evidence="5">ChiBcec18-1249</strain>
    </source>
</reference>